<gene>
    <name evidence="2" type="ORF">ACFQ4M_13400</name>
</gene>
<keyword evidence="1" id="KW-0472">Membrane</keyword>
<evidence type="ECO:0000313" key="2">
    <source>
        <dbReference type="EMBL" id="MFD1264576.1"/>
    </source>
</evidence>
<evidence type="ECO:0008006" key="4">
    <source>
        <dbReference type="Google" id="ProtNLM"/>
    </source>
</evidence>
<evidence type="ECO:0000313" key="3">
    <source>
        <dbReference type="Proteomes" id="UP001597158"/>
    </source>
</evidence>
<accession>A0ABW3WF32</accession>
<feature type="transmembrane region" description="Helical" evidence="1">
    <location>
        <begin position="12"/>
        <end position="35"/>
    </location>
</feature>
<comment type="caution">
    <text evidence="2">The sequence shown here is derived from an EMBL/GenBank/DDBJ whole genome shotgun (WGS) entry which is preliminary data.</text>
</comment>
<keyword evidence="1" id="KW-0812">Transmembrane</keyword>
<sequence>MHEPLIIALRPSPGVMASVSVAHVAAALALFHVPAFGLEALLGGQGVMQAVIAGGAGCVLFASLIRALVQEWRKRRLHLALNEAGEISLLQPAAPPLRGRVAPHSIVVFEWAVWFQSCLEFEGRLRPGRSRRFMIVAANLDAQQWRGLRIWLRHEAVRADAPDGRAA</sequence>
<proteinExistence type="predicted"/>
<reference evidence="3" key="1">
    <citation type="journal article" date="2019" name="Int. J. Syst. Evol. Microbiol.">
        <title>The Global Catalogue of Microorganisms (GCM) 10K type strain sequencing project: providing services to taxonomists for standard genome sequencing and annotation.</title>
        <authorList>
            <consortium name="The Broad Institute Genomics Platform"/>
            <consortium name="The Broad Institute Genome Sequencing Center for Infectious Disease"/>
            <person name="Wu L."/>
            <person name="Ma J."/>
        </authorList>
    </citation>
    <scope>NUCLEOTIDE SEQUENCE [LARGE SCALE GENOMIC DNA]</scope>
    <source>
        <strain evidence="3">CCUG 48884</strain>
    </source>
</reference>
<dbReference type="RefSeq" id="WP_270067982.1">
    <property type="nucleotide sequence ID" value="NZ_JARQZE010000004.1"/>
</dbReference>
<keyword evidence="3" id="KW-1185">Reference proteome</keyword>
<name>A0ABW3WF32_9RHOO</name>
<dbReference type="EMBL" id="JBHTMC010000026">
    <property type="protein sequence ID" value="MFD1264576.1"/>
    <property type="molecule type" value="Genomic_DNA"/>
</dbReference>
<feature type="transmembrane region" description="Helical" evidence="1">
    <location>
        <begin position="47"/>
        <end position="69"/>
    </location>
</feature>
<organism evidence="2 3">
    <name type="scientific">Thauera mechernichensis</name>
    <dbReference type="NCBI Taxonomy" id="82788"/>
    <lineage>
        <taxon>Bacteria</taxon>
        <taxon>Pseudomonadati</taxon>
        <taxon>Pseudomonadota</taxon>
        <taxon>Betaproteobacteria</taxon>
        <taxon>Rhodocyclales</taxon>
        <taxon>Zoogloeaceae</taxon>
        <taxon>Thauera</taxon>
    </lineage>
</organism>
<protein>
    <recommendedName>
        <fullName evidence="4">Toxin CptA</fullName>
    </recommendedName>
</protein>
<keyword evidence="1" id="KW-1133">Transmembrane helix</keyword>
<evidence type="ECO:0000256" key="1">
    <source>
        <dbReference type="SAM" id="Phobius"/>
    </source>
</evidence>
<dbReference type="Proteomes" id="UP001597158">
    <property type="component" value="Unassembled WGS sequence"/>
</dbReference>